<dbReference type="InterPro" id="IPR047928">
    <property type="entry name" value="Perm_prefix_1"/>
</dbReference>
<feature type="transmembrane region" description="Helical" evidence="1">
    <location>
        <begin position="148"/>
        <end position="168"/>
    </location>
</feature>
<accession>A0ABU5PEW8</accession>
<organism evidence="2 3">
    <name type="scientific">Paenibacillus phoenicis</name>
    <dbReference type="NCBI Taxonomy" id="554117"/>
    <lineage>
        <taxon>Bacteria</taxon>
        <taxon>Bacillati</taxon>
        <taxon>Bacillota</taxon>
        <taxon>Bacilli</taxon>
        <taxon>Bacillales</taxon>
        <taxon>Paenibacillaceae</taxon>
        <taxon>Paenibacillus</taxon>
    </lineage>
</organism>
<gene>
    <name evidence="2" type="ORF">U9M73_00450</name>
</gene>
<name>A0ABU5PEW8_9BACL</name>
<feature type="transmembrane region" description="Helical" evidence="1">
    <location>
        <begin position="106"/>
        <end position="127"/>
    </location>
</feature>
<sequence>MNSLQNHVDRLFAGYPATGRNREMKEEIIGNLEAKVADLMAGGMDYEQAVRTATSSLTRIDGLIDEHPLIYVNRYRLEWMQKMLFLAIILWIFTIPLRLIERTPLSFFLLGFVLVLGLFYLVLHLTWRGQALEVTAPRHIAAARRRSRIVWLLWGLFILVTLLAITALRFGSNIWFGYQVKIGGPYQFALLGIQYAKPFLTIGIPLAFQLSASLLTKHEVGDWEA</sequence>
<dbReference type="EMBL" id="JAYERP010000001">
    <property type="protein sequence ID" value="MEA3568469.1"/>
    <property type="molecule type" value="Genomic_DNA"/>
</dbReference>
<protein>
    <submittedName>
        <fullName evidence="2">Permease prefix domain 1-containing protein</fullName>
    </submittedName>
</protein>
<feature type="transmembrane region" description="Helical" evidence="1">
    <location>
        <begin position="188"/>
        <end position="208"/>
    </location>
</feature>
<dbReference type="NCBIfam" id="NF038403">
    <property type="entry name" value="perm_prefix_1"/>
    <property type="match status" value="1"/>
</dbReference>
<feature type="transmembrane region" description="Helical" evidence="1">
    <location>
        <begin position="83"/>
        <end position="100"/>
    </location>
</feature>
<dbReference type="RefSeq" id="WP_036644908.1">
    <property type="nucleotide sequence ID" value="NZ_CBCSKM010000032.1"/>
</dbReference>
<evidence type="ECO:0000313" key="3">
    <source>
        <dbReference type="Proteomes" id="UP001292216"/>
    </source>
</evidence>
<keyword evidence="1" id="KW-0812">Transmembrane</keyword>
<evidence type="ECO:0000256" key="1">
    <source>
        <dbReference type="SAM" id="Phobius"/>
    </source>
</evidence>
<keyword evidence="1" id="KW-1133">Transmembrane helix</keyword>
<dbReference type="Proteomes" id="UP001292216">
    <property type="component" value="Unassembled WGS sequence"/>
</dbReference>
<keyword evidence="1" id="KW-0472">Membrane</keyword>
<evidence type="ECO:0000313" key="2">
    <source>
        <dbReference type="EMBL" id="MEA3568469.1"/>
    </source>
</evidence>
<comment type="caution">
    <text evidence="2">The sequence shown here is derived from an EMBL/GenBank/DDBJ whole genome shotgun (WGS) entry which is preliminary data.</text>
</comment>
<proteinExistence type="predicted"/>
<reference evidence="2 3" key="1">
    <citation type="submission" date="2023-12" db="EMBL/GenBank/DDBJ databases">
        <title>Whole genome sequencing of Paenibacillus phoenicis isolated from the Phoenix Mars Lander spacecraft assembly facility.</title>
        <authorList>
            <person name="Garcia A."/>
            <person name="Venkateswaran K."/>
        </authorList>
    </citation>
    <scope>NUCLEOTIDE SEQUENCE [LARGE SCALE GENOMIC DNA]</scope>
    <source>
        <strain evidence="2 3">3PO2SA</strain>
    </source>
</reference>
<keyword evidence="3" id="KW-1185">Reference proteome</keyword>